<reference evidence="2" key="1">
    <citation type="submission" date="2019-03" db="EMBL/GenBank/DDBJ databases">
        <title>Single cell metagenomics reveals metabolic interactions within the superorganism composed of flagellate Streblomastix strix and complex community of Bacteroidetes bacteria on its surface.</title>
        <authorList>
            <person name="Treitli S.C."/>
            <person name="Kolisko M."/>
            <person name="Husnik F."/>
            <person name="Keeling P."/>
            <person name="Hampl V."/>
        </authorList>
    </citation>
    <scope>NUCLEOTIDE SEQUENCE</scope>
    <source>
        <strain evidence="2">STM</strain>
    </source>
</reference>
<dbReference type="FunFam" id="3.40.50.2300:FF:000361">
    <property type="entry name" value="Two-component system response regulator"/>
    <property type="match status" value="1"/>
</dbReference>
<dbReference type="InterPro" id="IPR046947">
    <property type="entry name" value="LytR-like"/>
</dbReference>
<accession>A0A5J4RLR8</accession>
<protein>
    <submittedName>
        <fullName evidence="2">Sensory transduction protein LytR</fullName>
    </submittedName>
</protein>
<dbReference type="SMART" id="SM00850">
    <property type="entry name" value="LytTR"/>
    <property type="match status" value="1"/>
</dbReference>
<dbReference type="PANTHER" id="PTHR37299:SF1">
    <property type="entry name" value="STAGE 0 SPORULATION PROTEIN A HOMOLOG"/>
    <property type="match status" value="1"/>
</dbReference>
<dbReference type="Gene3D" id="3.40.50.2300">
    <property type="match status" value="1"/>
</dbReference>
<name>A0A5J4RLR8_9ZZZZ</name>
<dbReference type="GO" id="GO:0003677">
    <property type="term" value="F:DNA binding"/>
    <property type="evidence" value="ECO:0007669"/>
    <property type="project" value="InterPro"/>
</dbReference>
<dbReference type="SUPFAM" id="SSF52172">
    <property type="entry name" value="CheY-like"/>
    <property type="match status" value="1"/>
</dbReference>
<proteinExistence type="predicted"/>
<dbReference type="EMBL" id="SNRY01000980">
    <property type="protein sequence ID" value="KAA6334598.1"/>
    <property type="molecule type" value="Genomic_DNA"/>
</dbReference>
<organism evidence="2">
    <name type="scientific">termite gut metagenome</name>
    <dbReference type="NCBI Taxonomy" id="433724"/>
    <lineage>
        <taxon>unclassified sequences</taxon>
        <taxon>metagenomes</taxon>
        <taxon>organismal metagenomes</taxon>
    </lineage>
</organism>
<evidence type="ECO:0000313" key="2">
    <source>
        <dbReference type="EMBL" id="KAA6334598.1"/>
    </source>
</evidence>
<feature type="domain" description="Response regulatory" evidence="1">
    <location>
        <begin position="2"/>
        <end position="115"/>
    </location>
</feature>
<gene>
    <name evidence="2" type="ORF">EZS27_017101</name>
</gene>
<dbReference type="Pfam" id="PF00072">
    <property type="entry name" value="Response_reg"/>
    <property type="match status" value="1"/>
</dbReference>
<dbReference type="PROSITE" id="PS50110">
    <property type="entry name" value="RESPONSE_REGULATORY"/>
    <property type="match status" value="1"/>
</dbReference>
<evidence type="ECO:0000259" key="1">
    <source>
        <dbReference type="PROSITE" id="PS50110"/>
    </source>
</evidence>
<comment type="caution">
    <text evidence="2">The sequence shown here is derived from an EMBL/GenBank/DDBJ whole genome shotgun (WGS) entry which is preliminary data.</text>
</comment>
<dbReference type="SMART" id="SM00448">
    <property type="entry name" value="REC"/>
    <property type="match status" value="1"/>
</dbReference>
<dbReference type="InterPro" id="IPR011006">
    <property type="entry name" value="CheY-like_superfamily"/>
</dbReference>
<dbReference type="InterPro" id="IPR001789">
    <property type="entry name" value="Sig_transdc_resp-reg_receiver"/>
</dbReference>
<sequence>MNAIIIEDETMAAQALHALIREVDPEIQIITILQSIDESVEWFQTCPAPDLVFMDIHLSDGSSFNIFEKVTIPCPIIYTTAYDEYALKAFEVNSIDYLLKPINKKELERAVSKYKNFTFRPDKNMDLMNRLLTSLKQSKTSYKSYFLVSEKDKLIPLATHDIACIYIDTKIVKAVTLHNRIYYLDQVLDDLMQQLDISLFFRANRQYIIAHNAIKDISVWFGNKLSINLNVPVPGRILVSKARVGEFKKWFVG</sequence>
<dbReference type="Pfam" id="PF04397">
    <property type="entry name" value="LytTR"/>
    <property type="match status" value="1"/>
</dbReference>
<dbReference type="AlphaFoldDB" id="A0A5J4RLR8"/>
<dbReference type="GO" id="GO:0000156">
    <property type="term" value="F:phosphorelay response regulator activity"/>
    <property type="evidence" value="ECO:0007669"/>
    <property type="project" value="InterPro"/>
</dbReference>
<dbReference type="Gene3D" id="2.40.50.1020">
    <property type="entry name" value="LytTr DNA-binding domain"/>
    <property type="match status" value="1"/>
</dbReference>
<dbReference type="PANTHER" id="PTHR37299">
    <property type="entry name" value="TRANSCRIPTIONAL REGULATOR-RELATED"/>
    <property type="match status" value="1"/>
</dbReference>
<dbReference type="InterPro" id="IPR007492">
    <property type="entry name" value="LytTR_DNA-bd_dom"/>
</dbReference>